<comment type="caution">
    <text evidence="9">The sequence shown here is derived from an EMBL/GenBank/DDBJ whole genome shotgun (WGS) entry which is preliminary data.</text>
</comment>
<keyword evidence="6" id="KW-0238">DNA-binding</keyword>
<dbReference type="PANTHER" id="PTHR10484">
    <property type="entry name" value="HISTONE H4"/>
    <property type="match status" value="1"/>
</dbReference>
<dbReference type="InterPro" id="IPR001951">
    <property type="entry name" value="Histone_H4"/>
</dbReference>
<evidence type="ECO:0000256" key="8">
    <source>
        <dbReference type="ARBA" id="ARBA00023269"/>
    </source>
</evidence>
<keyword evidence="8" id="KW-0544">Nucleosome core</keyword>
<evidence type="ECO:0000256" key="3">
    <source>
        <dbReference type="ARBA" id="ARBA00004286"/>
    </source>
</evidence>
<evidence type="ECO:0000256" key="4">
    <source>
        <dbReference type="ARBA" id="ARBA00006564"/>
    </source>
</evidence>
<dbReference type="SMART" id="SM00417">
    <property type="entry name" value="H4"/>
    <property type="match status" value="1"/>
</dbReference>
<dbReference type="InterPro" id="IPR009072">
    <property type="entry name" value="Histone-fold"/>
</dbReference>
<evidence type="ECO:0000256" key="2">
    <source>
        <dbReference type="ARBA" id="ARBA00004123"/>
    </source>
</evidence>
<evidence type="ECO:0000256" key="7">
    <source>
        <dbReference type="ARBA" id="ARBA00023242"/>
    </source>
</evidence>
<dbReference type="AlphaFoldDB" id="A0A5N4EFP3"/>
<keyword evidence="5" id="KW-0158">Chromosome</keyword>
<keyword evidence="7" id="KW-0539">Nucleus</keyword>
<dbReference type="GO" id="GO:0005634">
    <property type="term" value="C:nucleus"/>
    <property type="evidence" value="ECO:0007669"/>
    <property type="project" value="UniProtKB-SubCell"/>
</dbReference>
<gene>
    <name evidence="9" type="ORF">Cadr_000002122</name>
</gene>
<evidence type="ECO:0000313" key="10">
    <source>
        <dbReference type="Proteomes" id="UP000299084"/>
    </source>
</evidence>
<evidence type="ECO:0000256" key="6">
    <source>
        <dbReference type="ARBA" id="ARBA00023125"/>
    </source>
</evidence>
<evidence type="ECO:0000256" key="5">
    <source>
        <dbReference type="ARBA" id="ARBA00022454"/>
    </source>
</evidence>
<comment type="subcellular location">
    <subcellularLocation>
        <location evidence="3">Chromosome</location>
    </subcellularLocation>
    <subcellularLocation>
        <location evidence="2">Nucleus</location>
    </subcellularLocation>
</comment>
<comment type="similarity">
    <text evidence="4">Belongs to the histone H4 family.</text>
</comment>
<keyword evidence="10" id="KW-1185">Reference proteome</keyword>
<dbReference type="GO" id="GO:0000786">
    <property type="term" value="C:nucleosome"/>
    <property type="evidence" value="ECO:0007669"/>
    <property type="project" value="UniProtKB-KW"/>
</dbReference>
<dbReference type="EMBL" id="JWIN03000002">
    <property type="protein sequence ID" value="KAB1282318.1"/>
    <property type="molecule type" value="Genomic_DNA"/>
</dbReference>
<proteinExistence type="inferred from homology"/>
<sequence length="84" mass="9187">MPVNTGWEGEGSVDVPGGRARCSGIKRISGLIYEETHGVLKVLLENVVQVAVTYTKHAKCKTVMAMDVVYALKHQECTLYGFSD</sequence>
<protein>
    <submittedName>
        <fullName evidence="9">Histone H4 type VIII</fullName>
    </submittedName>
</protein>
<evidence type="ECO:0000256" key="1">
    <source>
        <dbReference type="ARBA" id="ARBA00002001"/>
    </source>
</evidence>
<comment type="function">
    <text evidence="1">Core component of nucleosome. Nucleosomes wrap and compact DNA into chromatin, limiting DNA accessibility to the cellular machineries which require DNA as a template. Histones thereby play a central role in transcription regulation, DNA repair, DNA replication and chromosomal stability. DNA accessibility is regulated via a complex set of post-translational modifications of histones, also called histone code, and nucleosome remodeling.</text>
</comment>
<dbReference type="Gene3D" id="1.10.20.10">
    <property type="entry name" value="Histone, subunit A"/>
    <property type="match status" value="1"/>
</dbReference>
<accession>A0A5N4EFP3</accession>
<dbReference type="SUPFAM" id="SSF47113">
    <property type="entry name" value="Histone-fold"/>
    <property type="match status" value="1"/>
</dbReference>
<dbReference type="GO" id="GO:0003677">
    <property type="term" value="F:DNA binding"/>
    <property type="evidence" value="ECO:0007669"/>
    <property type="project" value="UniProtKB-KW"/>
</dbReference>
<organism evidence="9 10">
    <name type="scientific">Camelus dromedarius</name>
    <name type="common">Dromedary</name>
    <name type="synonym">Arabian camel</name>
    <dbReference type="NCBI Taxonomy" id="9838"/>
    <lineage>
        <taxon>Eukaryota</taxon>
        <taxon>Metazoa</taxon>
        <taxon>Chordata</taxon>
        <taxon>Craniata</taxon>
        <taxon>Vertebrata</taxon>
        <taxon>Euteleostomi</taxon>
        <taxon>Mammalia</taxon>
        <taxon>Eutheria</taxon>
        <taxon>Laurasiatheria</taxon>
        <taxon>Artiodactyla</taxon>
        <taxon>Tylopoda</taxon>
        <taxon>Camelidae</taxon>
        <taxon>Camelus</taxon>
    </lineage>
</organism>
<name>A0A5N4EFP3_CAMDR</name>
<dbReference type="Proteomes" id="UP000299084">
    <property type="component" value="Unassembled WGS sequence"/>
</dbReference>
<evidence type="ECO:0000313" key="9">
    <source>
        <dbReference type="EMBL" id="KAB1282318.1"/>
    </source>
</evidence>
<dbReference type="GO" id="GO:0046982">
    <property type="term" value="F:protein heterodimerization activity"/>
    <property type="evidence" value="ECO:0007669"/>
    <property type="project" value="InterPro"/>
</dbReference>
<dbReference type="GO" id="GO:0030527">
    <property type="term" value="F:structural constituent of chromatin"/>
    <property type="evidence" value="ECO:0007669"/>
    <property type="project" value="InterPro"/>
</dbReference>
<dbReference type="CDD" id="cd22912">
    <property type="entry name" value="HFD_H4"/>
    <property type="match status" value="1"/>
</dbReference>
<reference evidence="9 10" key="1">
    <citation type="journal article" date="2019" name="Mol. Ecol. Resour.">
        <title>Improving Illumina assemblies with Hi-C and long reads: an example with the North African dromedary.</title>
        <authorList>
            <person name="Elbers J.P."/>
            <person name="Rogers M.F."/>
            <person name="Perelman P.L."/>
            <person name="Proskuryakova A.A."/>
            <person name="Serdyukova N.A."/>
            <person name="Johnson W.E."/>
            <person name="Horin P."/>
            <person name="Corander J."/>
            <person name="Murphy D."/>
            <person name="Burger P.A."/>
        </authorList>
    </citation>
    <scope>NUCLEOTIDE SEQUENCE [LARGE SCALE GENOMIC DNA]</scope>
    <source>
        <strain evidence="9">Drom800</strain>
        <tissue evidence="9">Blood</tissue>
    </source>
</reference>